<dbReference type="Pfam" id="PF01558">
    <property type="entry name" value="POR"/>
    <property type="match status" value="1"/>
</dbReference>
<dbReference type="AlphaFoldDB" id="A0AAE3E2B5"/>
<dbReference type="Proteomes" id="UP001198200">
    <property type="component" value="Unassembled WGS sequence"/>
</dbReference>
<dbReference type="InterPro" id="IPR052198">
    <property type="entry name" value="IorB_Oxidoreductase"/>
</dbReference>
<evidence type="ECO:0000313" key="4">
    <source>
        <dbReference type="Proteomes" id="UP001198200"/>
    </source>
</evidence>
<evidence type="ECO:0000259" key="2">
    <source>
        <dbReference type="Pfam" id="PF01558"/>
    </source>
</evidence>
<dbReference type="InterPro" id="IPR002869">
    <property type="entry name" value="Pyrv_flavodox_OxRed_cen"/>
</dbReference>
<protein>
    <submittedName>
        <fullName evidence="3">Indolepyruvate oxidoreductase subunit beta</fullName>
    </submittedName>
</protein>
<dbReference type="NCBIfam" id="NF005322">
    <property type="entry name" value="PRK06853.1-2"/>
    <property type="match status" value="1"/>
</dbReference>
<dbReference type="PANTHER" id="PTHR43854:SF1">
    <property type="entry name" value="INDOLEPYRUVATE OXIDOREDUCTASE SUBUNIT IORB"/>
    <property type="match status" value="1"/>
</dbReference>
<dbReference type="GO" id="GO:0016903">
    <property type="term" value="F:oxidoreductase activity, acting on the aldehyde or oxo group of donors"/>
    <property type="evidence" value="ECO:0007669"/>
    <property type="project" value="InterPro"/>
</dbReference>
<dbReference type="NCBIfam" id="NF005325">
    <property type="entry name" value="PRK06853.1-5"/>
    <property type="match status" value="1"/>
</dbReference>
<dbReference type="Gene3D" id="3.40.920.10">
    <property type="entry name" value="Pyruvate-ferredoxin oxidoreductase, PFOR, domain III"/>
    <property type="match status" value="1"/>
</dbReference>
<gene>
    <name evidence="3" type="ORF">LKD48_03830</name>
</gene>
<dbReference type="PANTHER" id="PTHR43854">
    <property type="entry name" value="INDOLEPYRUVATE OXIDOREDUCTASE SUBUNIT IORB"/>
    <property type="match status" value="1"/>
</dbReference>
<name>A0AAE3E2B5_9FIRM</name>
<keyword evidence="4" id="KW-1185">Reference proteome</keyword>
<reference evidence="3 4" key="1">
    <citation type="submission" date="2021-10" db="EMBL/GenBank/DDBJ databases">
        <title>Anaerobic single-cell dispensing facilitates the cultivation of human gut bacteria.</title>
        <authorList>
            <person name="Afrizal A."/>
        </authorList>
    </citation>
    <scope>NUCLEOTIDE SEQUENCE [LARGE SCALE GENOMIC DNA]</scope>
    <source>
        <strain evidence="3 4">CLA-AA-H224</strain>
    </source>
</reference>
<dbReference type="InterPro" id="IPR019752">
    <property type="entry name" value="Pyrv/ketoisovalerate_OxRed_cat"/>
</dbReference>
<proteinExistence type="predicted"/>
<sequence length="195" mass="21378">MTKNIMIVGVGGQGSLLASKLLGWLLLNEGYDVKVSEVHGMSQRGGSVVTYVRFGEKVYSPIIDKGEADLIVSFEKLEAARYLDYLKPDGTVVVNTQQIDPMPVVTGATVYPQDLIEKMKVAGANVDAMDCLTLAREAGSEKAVNLVLLGRLSRHYDIPIEHWQAAIEACVPKKFLEINQRAFLLGRNTKLDGEN</sequence>
<dbReference type="EMBL" id="JAJEQN010000007">
    <property type="protein sequence ID" value="MCC2220777.1"/>
    <property type="molecule type" value="Genomic_DNA"/>
</dbReference>
<evidence type="ECO:0000256" key="1">
    <source>
        <dbReference type="ARBA" id="ARBA00023002"/>
    </source>
</evidence>
<organism evidence="3 4">
    <name type="scientific">Anthropogastromicrobium aceti</name>
    <dbReference type="NCBI Taxonomy" id="2981768"/>
    <lineage>
        <taxon>Bacteria</taxon>
        <taxon>Bacillati</taxon>
        <taxon>Bacillota</taxon>
        <taxon>Clostridia</taxon>
        <taxon>Lachnospirales</taxon>
        <taxon>Lachnospiraceae</taxon>
        <taxon>Anthropogastromicrobium</taxon>
    </lineage>
</organism>
<accession>A0AAE3E2B5</accession>
<evidence type="ECO:0000313" key="3">
    <source>
        <dbReference type="EMBL" id="MCC2220777.1"/>
    </source>
</evidence>
<feature type="domain" description="Pyruvate/ketoisovalerate oxidoreductase catalytic" evidence="2">
    <location>
        <begin position="11"/>
        <end position="187"/>
    </location>
</feature>
<dbReference type="RefSeq" id="WP_308731239.1">
    <property type="nucleotide sequence ID" value="NZ_JAJEQN010000007.1"/>
</dbReference>
<dbReference type="SUPFAM" id="SSF53323">
    <property type="entry name" value="Pyruvate-ferredoxin oxidoreductase, PFOR, domain III"/>
    <property type="match status" value="1"/>
</dbReference>
<keyword evidence="1" id="KW-0560">Oxidoreductase</keyword>
<comment type="caution">
    <text evidence="3">The sequence shown here is derived from an EMBL/GenBank/DDBJ whole genome shotgun (WGS) entry which is preliminary data.</text>
</comment>